<gene>
    <name evidence="2" type="ORF">E1261_35155</name>
</gene>
<dbReference type="RefSeq" id="WP_132414046.1">
    <property type="nucleotide sequence ID" value="NZ_SMKA01000243.1"/>
</dbReference>
<comment type="caution">
    <text evidence="2">The sequence shown here is derived from an EMBL/GenBank/DDBJ whole genome shotgun (WGS) entry which is preliminary data.</text>
</comment>
<dbReference type="InterPro" id="IPR007361">
    <property type="entry name" value="DUF427"/>
</dbReference>
<dbReference type="PANTHER" id="PTHR43058:SF1">
    <property type="entry name" value="DUF427 DOMAIN-CONTAINING PROTEIN"/>
    <property type="match status" value="1"/>
</dbReference>
<evidence type="ECO:0000313" key="2">
    <source>
        <dbReference type="EMBL" id="TDC18704.1"/>
    </source>
</evidence>
<evidence type="ECO:0000259" key="1">
    <source>
        <dbReference type="Pfam" id="PF04248"/>
    </source>
</evidence>
<sequence>MKRDQPGPGQESVWDYPRPPALELSSELVVVTFGGQIVAETSRSWRVLETSHPPTYYLPRSAFAEDSLRPAGGGSSYCEWKGLASYLDVVGGDRIAQRQAWWYPRPAEQYAELEDHIALYPGAMDLCTVDGEQVTPQPGSFYGGWVTSRVVGPFKGTPGTTFW</sequence>
<dbReference type="InterPro" id="IPR038694">
    <property type="entry name" value="DUF427_sf"/>
</dbReference>
<proteinExistence type="predicted"/>
<protein>
    <submittedName>
        <fullName evidence="2">DUF427 domain-containing protein</fullName>
    </submittedName>
</protein>
<name>A0A4R4PA37_9ACTN</name>
<dbReference type="Pfam" id="PF04248">
    <property type="entry name" value="NTP_transf_9"/>
    <property type="match status" value="1"/>
</dbReference>
<dbReference type="EMBL" id="SMKA01000243">
    <property type="protein sequence ID" value="TDC18704.1"/>
    <property type="molecule type" value="Genomic_DNA"/>
</dbReference>
<keyword evidence="3" id="KW-1185">Reference proteome</keyword>
<organism evidence="2 3">
    <name type="scientific">Kribbella albertanoniae</name>
    <dbReference type="NCBI Taxonomy" id="1266829"/>
    <lineage>
        <taxon>Bacteria</taxon>
        <taxon>Bacillati</taxon>
        <taxon>Actinomycetota</taxon>
        <taxon>Actinomycetes</taxon>
        <taxon>Propionibacteriales</taxon>
        <taxon>Kribbellaceae</taxon>
        <taxon>Kribbella</taxon>
    </lineage>
</organism>
<dbReference type="Proteomes" id="UP000295075">
    <property type="component" value="Unassembled WGS sequence"/>
</dbReference>
<evidence type="ECO:0000313" key="3">
    <source>
        <dbReference type="Proteomes" id="UP000295075"/>
    </source>
</evidence>
<feature type="domain" description="DUF427" evidence="1">
    <location>
        <begin position="29"/>
        <end position="121"/>
    </location>
</feature>
<accession>A0A4R4PA37</accession>
<reference evidence="2 3" key="1">
    <citation type="submission" date="2019-03" db="EMBL/GenBank/DDBJ databases">
        <title>Draft genome sequences of novel Actinobacteria.</title>
        <authorList>
            <person name="Sahin N."/>
            <person name="Ay H."/>
            <person name="Saygin H."/>
        </authorList>
    </citation>
    <scope>NUCLEOTIDE SEQUENCE [LARGE SCALE GENOMIC DNA]</scope>
    <source>
        <strain evidence="2 3">JCM 30547</strain>
    </source>
</reference>
<dbReference type="OrthoDB" id="285364at2"/>
<dbReference type="PANTHER" id="PTHR43058">
    <property type="entry name" value="SLR0655 PROTEIN"/>
    <property type="match status" value="1"/>
</dbReference>
<dbReference type="Gene3D" id="2.170.150.40">
    <property type="entry name" value="Domain of unknown function (DUF427)"/>
    <property type="match status" value="1"/>
</dbReference>
<dbReference type="AlphaFoldDB" id="A0A4R4PA37"/>